<evidence type="ECO:0000313" key="4">
    <source>
        <dbReference type="Proteomes" id="UP000034196"/>
    </source>
</evidence>
<reference evidence="3" key="1">
    <citation type="submission" date="2016-10" db="EMBL/GenBank/DDBJ databases">
        <title>Genome sequence of Streptomyces mangrovisoli MUSC 149.</title>
        <authorList>
            <person name="Lee L.-H."/>
            <person name="Ser H.-L."/>
        </authorList>
    </citation>
    <scope>NUCLEOTIDE SEQUENCE [LARGE SCALE GENOMIC DNA]</scope>
    <source>
        <strain evidence="3">MUSC 149</strain>
    </source>
</reference>
<accession>A0A1J4NN71</accession>
<organism evidence="3 4">
    <name type="scientific">Streptomyces mangrovisoli</name>
    <dbReference type="NCBI Taxonomy" id="1428628"/>
    <lineage>
        <taxon>Bacteria</taxon>
        <taxon>Bacillati</taxon>
        <taxon>Actinomycetota</taxon>
        <taxon>Actinomycetes</taxon>
        <taxon>Kitasatosporales</taxon>
        <taxon>Streptomycetaceae</taxon>
        <taxon>Streptomyces</taxon>
    </lineage>
</organism>
<gene>
    <name evidence="3" type="ORF">WN71_036490</name>
</gene>
<keyword evidence="4" id="KW-1185">Reference proteome</keyword>
<protein>
    <recommendedName>
        <fullName evidence="2">GmrSD restriction endonucleases C-terminal domain-containing protein</fullName>
    </recommendedName>
</protein>
<dbReference type="Pfam" id="PF07510">
    <property type="entry name" value="GmrSD_C"/>
    <property type="match status" value="1"/>
</dbReference>
<sequence>MLGVALLATGCKDVDLPAAGSASGSAAPASGDGHAVSPLDNPDGTKPGLAAITSAADKERARALIKKVTTKGRGPKTGYSRDQFGYAWMDSAPGNVPFAHNGCDSRNDLLKRDGEDVRFRSGSDCVVVSMTLHDPYTGQTIAFTKAHAIKVQIDHVMPLSYDWQMGAAHWSKDKREDIANDPLNLIPVDGPTNGAKSDSGPASWLPPNKTIRCSYAVRVAQVSLKYDLPVTTADKDAMLQQCGG</sequence>
<dbReference type="RefSeq" id="WP_046589896.1">
    <property type="nucleotide sequence ID" value="NZ_LAVA02000119.1"/>
</dbReference>
<dbReference type="PANTHER" id="PTHR24094">
    <property type="entry name" value="SECRETED PROTEIN"/>
    <property type="match status" value="1"/>
</dbReference>
<dbReference type="AlphaFoldDB" id="A0A1J4NN71"/>
<dbReference type="Proteomes" id="UP000034196">
    <property type="component" value="Unassembled WGS sequence"/>
</dbReference>
<proteinExistence type="predicted"/>
<dbReference type="EMBL" id="LAVA02000119">
    <property type="protein sequence ID" value="OIJ63036.1"/>
    <property type="molecule type" value="Genomic_DNA"/>
</dbReference>
<dbReference type="PANTHER" id="PTHR24094:SF15">
    <property type="entry name" value="AMP-DEPENDENT SYNTHETASE_LIGASE DOMAIN-CONTAINING PROTEIN-RELATED"/>
    <property type="match status" value="1"/>
</dbReference>
<evidence type="ECO:0000256" key="1">
    <source>
        <dbReference type="SAM" id="MobiDB-lite"/>
    </source>
</evidence>
<feature type="domain" description="GmrSD restriction endonucleases C-terminal" evidence="2">
    <location>
        <begin position="105"/>
        <end position="240"/>
    </location>
</feature>
<evidence type="ECO:0000259" key="2">
    <source>
        <dbReference type="Pfam" id="PF07510"/>
    </source>
</evidence>
<name>A0A1J4NN71_9ACTN</name>
<dbReference type="InterPro" id="IPR011089">
    <property type="entry name" value="GmrSD_C"/>
</dbReference>
<dbReference type="STRING" id="1428628.WN71_036490"/>
<feature type="region of interest" description="Disordered" evidence="1">
    <location>
        <begin position="19"/>
        <end position="46"/>
    </location>
</feature>
<feature type="compositionally biased region" description="Low complexity" evidence="1">
    <location>
        <begin position="19"/>
        <end position="35"/>
    </location>
</feature>
<comment type="caution">
    <text evidence="3">The sequence shown here is derived from an EMBL/GenBank/DDBJ whole genome shotgun (WGS) entry which is preliminary data.</text>
</comment>
<evidence type="ECO:0000313" key="3">
    <source>
        <dbReference type="EMBL" id="OIJ63036.1"/>
    </source>
</evidence>